<feature type="domain" description="DUF2460" evidence="1">
    <location>
        <begin position="5"/>
        <end position="197"/>
    </location>
</feature>
<dbReference type="AlphaFoldDB" id="A0AAU7Q3E0"/>
<evidence type="ECO:0000259" key="1">
    <source>
        <dbReference type="Pfam" id="PF09343"/>
    </source>
</evidence>
<reference evidence="2" key="1">
    <citation type="submission" date="2024-06" db="EMBL/GenBank/DDBJ databases">
        <authorList>
            <person name="Dussert Y."/>
            <person name="Peccoud J."/>
            <person name="Pigeault R."/>
        </authorList>
    </citation>
    <scope>NUCLEOTIDE SEQUENCE</scope>
    <source>
        <strain evidence="2">WArc</strain>
    </source>
</reference>
<name>A0AAU7Q3E0_9RICK</name>
<evidence type="ECO:0000313" key="2">
    <source>
        <dbReference type="EMBL" id="XBS67575.1"/>
    </source>
</evidence>
<proteinExistence type="predicted"/>
<dbReference type="Pfam" id="PF09343">
    <property type="entry name" value="DUF2460"/>
    <property type="match status" value="1"/>
</dbReference>
<gene>
    <name evidence="2" type="ORF">ABLO99_02745</name>
</gene>
<dbReference type="NCBIfam" id="TIGR02217">
    <property type="entry name" value="chp_TIGR02217"/>
    <property type="match status" value="1"/>
</dbReference>
<dbReference type="InterPro" id="IPR011740">
    <property type="entry name" value="DUF2460"/>
</dbReference>
<dbReference type="EMBL" id="CP157942">
    <property type="protein sequence ID" value="XBS67575.1"/>
    <property type="molecule type" value="Genomic_DNA"/>
</dbReference>
<organism evidence="2">
    <name type="scientific">Wolbachia endosymbiont of Armadillidium arcangelii</name>
    <dbReference type="NCBI Taxonomy" id="3158571"/>
    <lineage>
        <taxon>Bacteria</taxon>
        <taxon>Pseudomonadati</taxon>
        <taxon>Pseudomonadota</taxon>
        <taxon>Alphaproteobacteria</taxon>
        <taxon>Rickettsiales</taxon>
        <taxon>Anaplasmataceae</taxon>
        <taxon>Wolbachieae</taxon>
        <taxon>Wolbachia</taxon>
    </lineage>
</organism>
<sequence>MPFTEIRFPENISYGSTGGPEFSTDVVTTHNGCEQRNINWSHARARYNIAYGVRSNEQLTELITFFQARKGKAIGFRFKDWSDFTVVNQEIGIGDDKKTTFQPIKTYISEKDKHTRTIKKPVHDTIKIYLDGEETEKYSINHSTGEITFMKPPAKGTIIIASFEFDVPVRFDTDYLNASIDNYSSNSWNNIPLVEVK</sequence>
<protein>
    <submittedName>
        <fullName evidence="2">TIGR02217 family protein</fullName>
    </submittedName>
</protein>
<dbReference type="RefSeq" id="WP_349968167.1">
    <property type="nucleotide sequence ID" value="NZ_CP157942.1"/>
</dbReference>
<accession>A0AAU7Q3E0</accession>